<protein>
    <submittedName>
        <fullName evidence="1">14551_t:CDS:1</fullName>
    </submittedName>
</protein>
<sequence length="203" mass="23166">MALSLAMASKLAYEDVPIIMHELEKSGYDLKTFKPIAYKNICGYIVEKKLEEYDAIVVAFRGSNPLNIQNCLTDLRSLLRQIESPTKGYMGLIHEGFYEAMGEHVDGMVHGSRSRTTIELHNTSLVKTIETTINALKTLLYFMIESMIVHIHDPIDHRYVGEEERNFSAYTQASHWITKLCNEANDDSSVTGQRVLRPRKKKL</sequence>
<dbReference type="Proteomes" id="UP000789525">
    <property type="component" value="Unassembled WGS sequence"/>
</dbReference>
<evidence type="ECO:0000313" key="1">
    <source>
        <dbReference type="EMBL" id="CAG8467031.1"/>
    </source>
</evidence>
<reference evidence="1" key="1">
    <citation type="submission" date="2021-06" db="EMBL/GenBank/DDBJ databases">
        <authorList>
            <person name="Kallberg Y."/>
            <person name="Tangrot J."/>
            <person name="Rosling A."/>
        </authorList>
    </citation>
    <scope>NUCLEOTIDE SEQUENCE</scope>
    <source>
        <strain evidence="1">CL356</strain>
    </source>
</reference>
<proteinExistence type="predicted"/>
<name>A0ACA9KDN7_9GLOM</name>
<gene>
    <name evidence="1" type="ORF">ACOLOM_LOCUS1426</name>
</gene>
<organism evidence="1 2">
    <name type="scientific">Acaulospora colombiana</name>
    <dbReference type="NCBI Taxonomy" id="27376"/>
    <lineage>
        <taxon>Eukaryota</taxon>
        <taxon>Fungi</taxon>
        <taxon>Fungi incertae sedis</taxon>
        <taxon>Mucoromycota</taxon>
        <taxon>Glomeromycotina</taxon>
        <taxon>Glomeromycetes</taxon>
        <taxon>Diversisporales</taxon>
        <taxon>Acaulosporaceae</taxon>
        <taxon>Acaulospora</taxon>
    </lineage>
</organism>
<keyword evidence="2" id="KW-1185">Reference proteome</keyword>
<evidence type="ECO:0000313" key="2">
    <source>
        <dbReference type="Proteomes" id="UP000789525"/>
    </source>
</evidence>
<dbReference type="EMBL" id="CAJVPT010001667">
    <property type="protein sequence ID" value="CAG8467031.1"/>
    <property type="molecule type" value="Genomic_DNA"/>
</dbReference>
<comment type="caution">
    <text evidence="1">The sequence shown here is derived from an EMBL/GenBank/DDBJ whole genome shotgun (WGS) entry which is preliminary data.</text>
</comment>
<accession>A0ACA9KDN7</accession>